<evidence type="ECO:0000256" key="1">
    <source>
        <dbReference type="SAM" id="SignalP"/>
    </source>
</evidence>
<comment type="caution">
    <text evidence="2">The sequence shown here is derived from an EMBL/GenBank/DDBJ whole genome shotgun (WGS) entry which is preliminary data.</text>
</comment>
<evidence type="ECO:0000313" key="3">
    <source>
        <dbReference type="Proteomes" id="UP001209570"/>
    </source>
</evidence>
<proteinExistence type="predicted"/>
<accession>A0AAD5LYW6</accession>
<dbReference type="AlphaFoldDB" id="A0AAD5LYW6"/>
<feature type="signal peptide" evidence="1">
    <location>
        <begin position="1"/>
        <end position="21"/>
    </location>
</feature>
<dbReference type="Proteomes" id="UP001209570">
    <property type="component" value="Unassembled WGS sequence"/>
</dbReference>
<sequence>MKTATAFLAASAALAASGVDAHGYLVAPKGNFKPGSMITNFNGLINSADMPAPFAGKKWNDNPDANMRTFTEAFKASKYKSLKELADGPVPGCGNTLTDGAPIDVSGMKDLKWANDQERVGFIKSHTGPCEIWIDNNKVFHDDNCVGKFTSYPASIPIDYSVCKGKCQLTFYWLALHEPQWQVYKQCAPIQNGNRESRSIDEDTHLQARESFDFHSLDVNQTMMSAAAYPAAVSPHSK</sequence>
<keyword evidence="1" id="KW-0732">Signal</keyword>
<organism evidence="2 3">
    <name type="scientific">Pythium insidiosum</name>
    <name type="common">Pythiosis disease agent</name>
    <dbReference type="NCBI Taxonomy" id="114742"/>
    <lineage>
        <taxon>Eukaryota</taxon>
        <taxon>Sar</taxon>
        <taxon>Stramenopiles</taxon>
        <taxon>Oomycota</taxon>
        <taxon>Peronosporomycetes</taxon>
        <taxon>Pythiales</taxon>
        <taxon>Pythiaceae</taxon>
        <taxon>Pythium</taxon>
    </lineage>
</organism>
<gene>
    <name evidence="2" type="ORF">P43SY_007752</name>
</gene>
<feature type="chain" id="PRO_5042045215" evidence="1">
    <location>
        <begin position="22"/>
        <end position="238"/>
    </location>
</feature>
<keyword evidence="3" id="KW-1185">Reference proteome</keyword>
<name>A0AAD5LYW6_PYTIN</name>
<dbReference type="EMBL" id="JAKCXM010000295">
    <property type="protein sequence ID" value="KAJ0396427.1"/>
    <property type="molecule type" value="Genomic_DNA"/>
</dbReference>
<reference evidence="2" key="1">
    <citation type="submission" date="2021-12" db="EMBL/GenBank/DDBJ databases">
        <title>Prjna785345.</title>
        <authorList>
            <person name="Rujirawat T."/>
            <person name="Krajaejun T."/>
        </authorList>
    </citation>
    <scope>NUCLEOTIDE SEQUENCE</scope>
    <source>
        <strain evidence="2">Pi057C3</strain>
    </source>
</reference>
<evidence type="ECO:0000313" key="2">
    <source>
        <dbReference type="EMBL" id="KAJ0396427.1"/>
    </source>
</evidence>
<protein>
    <submittedName>
        <fullName evidence="2">Uncharacterized protein</fullName>
    </submittedName>
</protein>